<accession>A0ABW2TV60</accession>
<organism evidence="1 2">
    <name type="scientific">Actinokineospora soli</name>
    <dbReference type="NCBI Taxonomy" id="1048753"/>
    <lineage>
        <taxon>Bacteria</taxon>
        <taxon>Bacillati</taxon>
        <taxon>Actinomycetota</taxon>
        <taxon>Actinomycetes</taxon>
        <taxon>Pseudonocardiales</taxon>
        <taxon>Pseudonocardiaceae</taxon>
        <taxon>Actinokineospora</taxon>
    </lineage>
</organism>
<evidence type="ECO:0000313" key="1">
    <source>
        <dbReference type="EMBL" id="MFC7617009.1"/>
    </source>
</evidence>
<protein>
    <recommendedName>
        <fullName evidence="3">AAA+ ATPase domain-containing protein</fullName>
    </recommendedName>
</protein>
<dbReference type="SUPFAM" id="SSF52540">
    <property type="entry name" value="P-loop containing nucleoside triphosphate hydrolases"/>
    <property type="match status" value="2"/>
</dbReference>
<reference evidence="2" key="1">
    <citation type="journal article" date="2019" name="Int. J. Syst. Evol. Microbiol.">
        <title>The Global Catalogue of Microorganisms (GCM) 10K type strain sequencing project: providing services to taxonomists for standard genome sequencing and annotation.</title>
        <authorList>
            <consortium name="The Broad Institute Genomics Platform"/>
            <consortium name="The Broad Institute Genome Sequencing Center for Infectious Disease"/>
            <person name="Wu L."/>
            <person name="Ma J."/>
        </authorList>
    </citation>
    <scope>NUCLEOTIDE SEQUENCE [LARGE SCALE GENOMIC DNA]</scope>
    <source>
        <strain evidence="2">JCM 17695</strain>
    </source>
</reference>
<name>A0ABW2TV60_9PSEU</name>
<dbReference type="Proteomes" id="UP001596512">
    <property type="component" value="Unassembled WGS sequence"/>
</dbReference>
<evidence type="ECO:0000313" key="2">
    <source>
        <dbReference type="Proteomes" id="UP001596512"/>
    </source>
</evidence>
<sequence length="322" mass="35856">MTASLPLVNPFAAPGIARGKARLLAPRADSTHDDLYVDVCGSGSAYRAFQDDFDLGTVIEHGRMVLVVGDTGCGKTALLNRCLHHMDTILGGHFDKVVHLDFVDLIPWAYDPATELKIPERIELVARELFEQLDQEDALHTGSTALLEKALDRSYHFAFHRLNQCLVNGVAVVVHLPTPGEFVDEITAYAYSIRRPRIVYIAETSSLQTIDYDHLRDKAPSDKAPLVMVKLRLINTEEVHRFLEVRRAAAHGTGIFPTLADDCLPILRKCRTIRQLEAICFKAYQTRLDKNDRYTTDDVITQVDVIAAQAAVLTPTTARAEP</sequence>
<comment type="caution">
    <text evidence="1">The sequence shown here is derived from an EMBL/GenBank/DDBJ whole genome shotgun (WGS) entry which is preliminary data.</text>
</comment>
<proteinExistence type="predicted"/>
<dbReference type="Gene3D" id="3.40.50.300">
    <property type="entry name" value="P-loop containing nucleotide triphosphate hydrolases"/>
    <property type="match status" value="1"/>
</dbReference>
<gene>
    <name evidence="1" type="ORF">ACFQV2_29820</name>
</gene>
<dbReference type="EMBL" id="JBHTEY010000004">
    <property type="protein sequence ID" value="MFC7617009.1"/>
    <property type="molecule type" value="Genomic_DNA"/>
</dbReference>
<keyword evidence="2" id="KW-1185">Reference proteome</keyword>
<evidence type="ECO:0008006" key="3">
    <source>
        <dbReference type="Google" id="ProtNLM"/>
    </source>
</evidence>
<dbReference type="InterPro" id="IPR027417">
    <property type="entry name" value="P-loop_NTPase"/>
</dbReference>